<sequence>MNLFNQNIHMRIVFFFSMIIIMLLPRTLSAQSDYTFNSLYRSFEEGKSFYVLKQSTIHAAPFSTAAILGEVSTGTVIRVEERMDEIFKVKGFKTNWYRVVFENKGQLEEGYLWGGNIAINAFQAKDNATILFLYGVDHVGLVNRGNYEEESIQLGLYVLENKRVRDQVVFEAMGTLYTKTQGKSFGNKGLETIQEIIEIAFSDGYCGGVAATVTLFWDGEKLHYVNLLSSGFSTENFANRFYIYPQEHSEKEQTILLRKELGTFDANKRPVYTEQVDTRYIWTDNGLQIIP</sequence>
<evidence type="ECO:0000313" key="1">
    <source>
        <dbReference type="EMBL" id="CAA6798973.1"/>
    </source>
</evidence>
<protein>
    <submittedName>
        <fullName evidence="1">SH3 domain-containing protein</fullName>
    </submittedName>
</protein>
<dbReference type="EMBL" id="CACVAQ010000014">
    <property type="protein sequence ID" value="CAA6798973.1"/>
    <property type="molecule type" value="Genomic_DNA"/>
</dbReference>
<organism evidence="1">
    <name type="scientific">uncultured Aureispira sp</name>
    <dbReference type="NCBI Taxonomy" id="1331704"/>
    <lineage>
        <taxon>Bacteria</taxon>
        <taxon>Pseudomonadati</taxon>
        <taxon>Bacteroidota</taxon>
        <taxon>Saprospiria</taxon>
        <taxon>Saprospirales</taxon>
        <taxon>Saprospiraceae</taxon>
        <taxon>Aureispira</taxon>
        <taxon>environmental samples</taxon>
    </lineage>
</organism>
<proteinExistence type="predicted"/>
<dbReference type="AlphaFoldDB" id="A0A6S6S8K3"/>
<accession>A0A6S6S8K3</accession>
<reference evidence="1" key="1">
    <citation type="submission" date="2020-01" db="EMBL/GenBank/DDBJ databases">
        <authorList>
            <person name="Meier V. D."/>
            <person name="Meier V D."/>
        </authorList>
    </citation>
    <scope>NUCLEOTIDE SEQUENCE</scope>
    <source>
        <strain evidence="1">HLG_WM_MAG_10</strain>
    </source>
</reference>
<gene>
    <name evidence="1" type="ORF">HELGO_WM28442</name>
</gene>
<name>A0A6S6S8K3_9BACT</name>